<evidence type="ECO:0000259" key="1">
    <source>
        <dbReference type="PROSITE" id="PS51186"/>
    </source>
</evidence>
<dbReference type="AlphaFoldDB" id="A0A936ZTW6"/>
<feature type="domain" description="N-acetyltransferase" evidence="1">
    <location>
        <begin position="3"/>
        <end position="147"/>
    </location>
</feature>
<protein>
    <submittedName>
        <fullName evidence="2">GNAT family N-acetyltransferase</fullName>
    </submittedName>
</protein>
<dbReference type="PROSITE" id="PS51186">
    <property type="entry name" value="GNAT"/>
    <property type="match status" value="1"/>
</dbReference>
<dbReference type="RefSeq" id="WP_201923594.1">
    <property type="nucleotide sequence ID" value="NZ_BAABAX010000002.1"/>
</dbReference>
<evidence type="ECO:0000313" key="2">
    <source>
        <dbReference type="EMBL" id="MBL0685469.1"/>
    </source>
</evidence>
<dbReference type="Gene3D" id="3.40.630.30">
    <property type="match status" value="1"/>
</dbReference>
<evidence type="ECO:0000313" key="3">
    <source>
        <dbReference type="Proteomes" id="UP000651057"/>
    </source>
</evidence>
<gene>
    <name evidence="2" type="ORF">JJQ60_18185</name>
</gene>
<dbReference type="GO" id="GO:0016747">
    <property type="term" value="F:acyltransferase activity, transferring groups other than amino-acyl groups"/>
    <property type="evidence" value="ECO:0007669"/>
    <property type="project" value="InterPro"/>
</dbReference>
<dbReference type="CDD" id="cd04301">
    <property type="entry name" value="NAT_SF"/>
    <property type="match status" value="1"/>
</dbReference>
<dbReference type="InterPro" id="IPR000182">
    <property type="entry name" value="GNAT_dom"/>
</dbReference>
<proteinExistence type="predicted"/>
<dbReference type="EMBL" id="JAERQJ010000008">
    <property type="protein sequence ID" value="MBL0685469.1"/>
    <property type="molecule type" value="Genomic_DNA"/>
</dbReference>
<name>A0A936ZTW6_9FLAO</name>
<dbReference type="Pfam" id="PF13673">
    <property type="entry name" value="Acetyltransf_10"/>
    <property type="match status" value="1"/>
</dbReference>
<dbReference type="Proteomes" id="UP000651057">
    <property type="component" value="Unassembled WGS sequence"/>
</dbReference>
<reference evidence="2" key="1">
    <citation type="submission" date="2021-01" db="EMBL/GenBank/DDBJ databases">
        <authorList>
            <person name="Zhong Y.L."/>
        </authorList>
    </citation>
    <scope>NUCLEOTIDE SEQUENCE</scope>
    <source>
        <strain evidence="2">KCTC 23302</strain>
    </source>
</reference>
<comment type="caution">
    <text evidence="2">The sequence shown here is derived from an EMBL/GenBank/DDBJ whole genome shotgun (WGS) entry which is preliminary data.</text>
</comment>
<keyword evidence="3" id="KW-1185">Reference proteome</keyword>
<accession>A0A936ZTW6</accession>
<sequence>MNIELVKAKETDRDFLLDLRISSMQEHLHTAGLYLSNEEHKSRVDVHFDASQIILKSSQRIGLLKSLETQDNIEILQLQILPEFQGMRIGKHIIDNIISRAKHESKKVTLKVLKENPAKHLYERLGFKVTGEDQHEFYMEVSFFENG</sequence>
<dbReference type="SUPFAM" id="SSF55729">
    <property type="entry name" value="Acyl-CoA N-acyltransferases (Nat)"/>
    <property type="match status" value="1"/>
</dbReference>
<dbReference type="InterPro" id="IPR016181">
    <property type="entry name" value="Acyl_CoA_acyltransferase"/>
</dbReference>
<organism evidence="2 3">
    <name type="scientific">Aquimarina mytili</name>
    <dbReference type="NCBI Taxonomy" id="874423"/>
    <lineage>
        <taxon>Bacteria</taxon>
        <taxon>Pseudomonadati</taxon>
        <taxon>Bacteroidota</taxon>
        <taxon>Flavobacteriia</taxon>
        <taxon>Flavobacteriales</taxon>
        <taxon>Flavobacteriaceae</taxon>
        <taxon>Aquimarina</taxon>
    </lineage>
</organism>